<feature type="domain" description="Ubiquitin-like protease family profile" evidence="6">
    <location>
        <begin position="465"/>
        <end position="637"/>
    </location>
</feature>
<dbReference type="InterPro" id="IPR038765">
    <property type="entry name" value="Papain-like_cys_pep_sf"/>
</dbReference>
<feature type="region of interest" description="Disordered" evidence="5">
    <location>
        <begin position="342"/>
        <end position="374"/>
    </location>
</feature>
<dbReference type="EMBL" id="FN430359">
    <property type="protein sequence ID" value="CAZ85797.1"/>
    <property type="molecule type" value="Genomic_DNA"/>
</dbReference>
<evidence type="ECO:0000256" key="4">
    <source>
        <dbReference type="ARBA" id="ARBA00022807"/>
    </source>
</evidence>
<feature type="compositionally biased region" description="Polar residues" evidence="5">
    <location>
        <begin position="191"/>
        <end position="208"/>
    </location>
</feature>
<comment type="similarity">
    <text evidence="1">Belongs to the peptidase C48 family.</text>
</comment>
<dbReference type="GO" id="GO:0005634">
    <property type="term" value="C:nucleus"/>
    <property type="evidence" value="ECO:0007669"/>
    <property type="project" value="TreeGrafter"/>
</dbReference>
<evidence type="ECO:0000256" key="3">
    <source>
        <dbReference type="ARBA" id="ARBA00022801"/>
    </source>
</evidence>
<dbReference type="Proteomes" id="UP000006911">
    <property type="component" value="Unassembled WGS sequence"/>
</dbReference>
<keyword evidence="8" id="KW-1185">Reference proteome</keyword>
<organism evidence="7 8">
    <name type="scientific">Tuber melanosporum (strain Mel28)</name>
    <name type="common">Perigord black truffle</name>
    <dbReference type="NCBI Taxonomy" id="656061"/>
    <lineage>
        <taxon>Eukaryota</taxon>
        <taxon>Fungi</taxon>
        <taxon>Dikarya</taxon>
        <taxon>Ascomycota</taxon>
        <taxon>Pezizomycotina</taxon>
        <taxon>Pezizomycetes</taxon>
        <taxon>Pezizales</taxon>
        <taxon>Tuberaceae</taxon>
        <taxon>Tuber</taxon>
    </lineage>
</organism>
<feature type="compositionally biased region" description="Low complexity" evidence="5">
    <location>
        <begin position="56"/>
        <end position="68"/>
    </location>
</feature>
<dbReference type="Pfam" id="PF02902">
    <property type="entry name" value="Peptidase_C48"/>
    <property type="match status" value="1"/>
</dbReference>
<feature type="compositionally biased region" description="Polar residues" evidence="5">
    <location>
        <begin position="1"/>
        <end position="20"/>
    </location>
</feature>
<dbReference type="Gene3D" id="3.40.395.10">
    <property type="entry name" value="Adenoviral Proteinase, Chain A"/>
    <property type="match status" value="1"/>
</dbReference>
<keyword evidence="4" id="KW-0788">Thiol protease</keyword>
<proteinExistence type="inferred from homology"/>
<dbReference type="GO" id="GO:0006508">
    <property type="term" value="P:proteolysis"/>
    <property type="evidence" value="ECO:0007669"/>
    <property type="project" value="UniProtKB-KW"/>
</dbReference>
<dbReference type="InterPro" id="IPR003653">
    <property type="entry name" value="Peptidase_C48_C"/>
</dbReference>
<keyword evidence="3" id="KW-0378">Hydrolase</keyword>
<evidence type="ECO:0000256" key="5">
    <source>
        <dbReference type="SAM" id="MobiDB-lite"/>
    </source>
</evidence>
<dbReference type="GO" id="GO:0016926">
    <property type="term" value="P:protein desumoylation"/>
    <property type="evidence" value="ECO:0007669"/>
    <property type="project" value="TreeGrafter"/>
</dbReference>
<gene>
    <name evidence="7" type="ORF">GSTUM_00010885001</name>
</gene>
<dbReference type="eggNOG" id="KOG0778">
    <property type="taxonomic scope" value="Eukaryota"/>
</dbReference>
<reference evidence="7 8" key="1">
    <citation type="journal article" date="2010" name="Nature">
        <title>Perigord black truffle genome uncovers evolutionary origins and mechanisms of symbiosis.</title>
        <authorList>
            <person name="Martin F."/>
            <person name="Kohler A."/>
            <person name="Murat C."/>
            <person name="Balestrini R."/>
            <person name="Coutinho P.M."/>
            <person name="Jaillon O."/>
            <person name="Montanini B."/>
            <person name="Morin E."/>
            <person name="Noel B."/>
            <person name="Percudani R."/>
            <person name="Porcel B."/>
            <person name="Rubini A."/>
            <person name="Amicucci A."/>
            <person name="Amselem J."/>
            <person name="Anthouard V."/>
            <person name="Arcioni S."/>
            <person name="Artiguenave F."/>
            <person name="Aury J.M."/>
            <person name="Ballario P."/>
            <person name="Bolchi A."/>
            <person name="Brenna A."/>
            <person name="Brun A."/>
            <person name="Buee M."/>
            <person name="Cantarel B."/>
            <person name="Chevalier G."/>
            <person name="Couloux A."/>
            <person name="Da Silva C."/>
            <person name="Denoeud F."/>
            <person name="Duplessis S."/>
            <person name="Ghignone S."/>
            <person name="Hilselberger B."/>
            <person name="Iotti M."/>
            <person name="Marcais B."/>
            <person name="Mello A."/>
            <person name="Miranda M."/>
            <person name="Pacioni G."/>
            <person name="Quesneville H."/>
            <person name="Riccioni C."/>
            <person name="Ruotolo R."/>
            <person name="Splivallo R."/>
            <person name="Stocchi V."/>
            <person name="Tisserant E."/>
            <person name="Viscomi A.R."/>
            <person name="Zambonelli A."/>
            <person name="Zampieri E."/>
            <person name="Henrissat B."/>
            <person name="Lebrun M.H."/>
            <person name="Paolocci F."/>
            <person name="Bonfante P."/>
            <person name="Ottonello S."/>
            <person name="Wincker P."/>
        </authorList>
    </citation>
    <scope>NUCLEOTIDE SEQUENCE [LARGE SCALE GENOMIC DNA]</scope>
    <source>
        <strain evidence="7 8">Mel28</strain>
    </source>
</reference>
<dbReference type="InParanoid" id="D5GMQ4"/>
<protein>
    <submittedName>
        <fullName evidence="7">(Perigord truffle) hypothetical protein</fullName>
    </submittedName>
</protein>
<keyword evidence="2" id="KW-0645">Protease</keyword>
<accession>D5GMQ4</accession>
<feature type="region of interest" description="Disordered" evidence="5">
    <location>
        <begin position="109"/>
        <end position="138"/>
    </location>
</feature>
<dbReference type="RefSeq" id="XP_002841606.1">
    <property type="nucleotide sequence ID" value="XM_002841560.1"/>
</dbReference>
<evidence type="ECO:0000313" key="7">
    <source>
        <dbReference type="EMBL" id="CAZ85797.1"/>
    </source>
</evidence>
<evidence type="ECO:0000256" key="1">
    <source>
        <dbReference type="ARBA" id="ARBA00005234"/>
    </source>
</evidence>
<dbReference type="PANTHER" id="PTHR12606">
    <property type="entry name" value="SENTRIN/SUMO-SPECIFIC PROTEASE"/>
    <property type="match status" value="1"/>
</dbReference>
<name>D5GMQ4_TUBMM</name>
<feature type="compositionally biased region" description="Low complexity" evidence="5">
    <location>
        <begin position="28"/>
        <end position="40"/>
    </location>
</feature>
<dbReference type="KEGG" id="tml:GSTUM_00010885001"/>
<feature type="compositionally biased region" description="Basic and acidic residues" evidence="5">
    <location>
        <begin position="356"/>
        <end position="374"/>
    </location>
</feature>
<dbReference type="SUPFAM" id="SSF54001">
    <property type="entry name" value="Cysteine proteinases"/>
    <property type="match status" value="1"/>
</dbReference>
<dbReference type="STRING" id="656061.D5GMQ4"/>
<dbReference type="PROSITE" id="PS50600">
    <property type="entry name" value="ULP_PROTEASE"/>
    <property type="match status" value="1"/>
</dbReference>
<dbReference type="PANTHER" id="PTHR12606:SF141">
    <property type="entry name" value="GH15225P-RELATED"/>
    <property type="match status" value="1"/>
</dbReference>
<dbReference type="HOGENOM" id="CLU_408914_0_0_1"/>
<evidence type="ECO:0000313" key="8">
    <source>
        <dbReference type="Proteomes" id="UP000006911"/>
    </source>
</evidence>
<dbReference type="GO" id="GO:0016929">
    <property type="term" value="F:deSUMOylase activity"/>
    <property type="evidence" value="ECO:0007669"/>
    <property type="project" value="TreeGrafter"/>
</dbReference>
<evidence type="ECO:0000259" key="6">
    <source>
        <dbReference type="PROSITE" id="PS50600"/>
    </source>
</evidence>
<dbReference type="AlphaFoldDB" id="D5GMQ4"/>
<feature type="region of interest" description="Disordered" evidence="5">
    <location>
        <begin position="186"/>
        <end position="220"/>
    </location>
</feature>
<sequence>MESTVTASDNLTTTSESSIGPATPVAISSQTTSPSSSTSSQKRKREEGDGEDGRSRSSTTTPPRSRAASAVFSARNMWGFGYISSIWKTIVDWSFVRRPEETIESVRAAETAGAAQTVETAEPDYTLDGRSKSKRPKLTEAENSFRSCLANDEIASIPNAVHSRASGKEYGRSQSAAVRDGLKIKAPVPDTSESTVTTQQLPSPQASASGDEHFPNPPRALAPKAFLDSGKVRVNCPLAKGEEPFFAVPISKPLPVRSILRGALYRRDQKFSTRLAQAGFPSPGASLTPRFPGHMANNKLGWSHKVSWKSHLSPGAQSVLQTPLIDKRLSSDELRRSTRLASIGRPVSSGRVQKLKSKDEKERKKQEALRRSQMRAHIESEPLDVLLEQLRARGEHGFLNLKEVERKRKEREIEIQRLRAEDARNKIKKEVIPPLDPARKEKVEKTFAEVSRSGLNKTYITKWNIPITNRDFERLKPNQWLNDEIINFYMNLICERTNSSFPNGPKKIFAHNTYFWPKLKDGGHKAVARWARRAKCGGEDLLKLDYLLMPVHVGGNHWCLAVVNFKQKRFEYYDSLGGKFTPESRPGPYKMMREYMRDETGGKFNDTDWVDYAMPGAPQQRNMNDCGVFALKSAEVLTRSGRLDFTAGDIPLVRSRMLVEILEGQLLPPGNP</sequence>
<evidence type="ECO:0000256" key="2">
    <source>
        <dbReference type="ARBA" id="ARBA00022670"/>
    </source>
</evidence>
<feature type="region of interest" description="Disordered" evidence="5">
    <location>
        <begin position="1"/>
        <end position="68"/>
    </location>
</feature>
<dbReference type="GeneID" id="9185133"/>
<feature type="compositionally biased region" description="Basic and acidic residues" evidence="5">
    <location>
        <begin position="44"/>
        <end position="55"/>
    </location>
</feature>